<evidence type="ECO:0000313" key="3">
    <source>
        <dbReference type="Proteomes" id="UP000239504"/>
    </source>
</evidence>
<accession>A0A2S7K3V2</accession>
<name>A0A2S7K3V2_9PROT</name>
<reference evidence="2 3" key="1">
    <citation type="submission" date="2017-12" db="EMBL/GenBank/DDBJ databases">
        <authorList>
            <person name="Hurst M.R.H."/>
        </authorList>
    </citation>
    <scope>NUCLEOTIDE SEQUENCE [LARGE SCALE GENOMIC DNA]</scope>
    <source>
        <strain evidence="2 3">SY-3-19</strain>
    </source>
</reference>
<dbReference type="Proteomes" id="UP000239504">
    <property type="component" value="Unassembled WGS sequence"/>
</dbReference>
<dbReference type="SUPFAM" id="SSF47413">
    <property type="entry name" value="lambda repressor-like DNA-binding domains"/>
    <property type="match status" value="1"/>
</dbReference>
<proteinExistence type="predicted"/>
<dbReference type="Pfam" id="PF01381">
    <property type="entry name" value="HTH_3"/>
    <property type="match status" value="1"/>
</dbReference>
<dbReference type="EMBL" id="PJCH01000010">
    <property type="protein sequence ID" value="PQA87194.1"/>
    <property type="molecule type" value="Genomic_DNA"/>
</dbReference>
<keyword evidence="3" id="KW-1185">Reference proteome</keyword>
<evidence type="ECO:0000259" key="1">
    <source>
        <dbReference type="PROSITE" id="PS50943"/>
    </source>
</evidence>
<protein>
    <recommendedName>
        <fullName evidence="1">HTH cro/C1-type domain-containing protein</fullName>
    </recommendedName>
</protein>
<dbReference type="InterPro" id="IPR010982">
    <property type="entry name" value="Lambda_DNA-bd_dom_sf"/>
</dbReference>
<organism evidence="2 3">
    <name type="scientific">Hyphococcus luteus</name>
    <dbReference type="NCBI Taxonomy" id="2058213"/>
    <lineage>
        <taxon>Bacteria</taxon>
        <taxon>Pseudomonadati</taxon>
        <taxon>Pseudomonadota</taxon>
        <taxon>Alphaproteobacteria</taxon>
        <taxon>Parvularculales</taxon>
        <taxon>Parvularculaceae</taxon>
        <taxon>Hyphococcus</taxon>
    </lineage>
</organism>
<comment type="caution">
    <text evidence="2">The sequence shown here is derived from an EMBL/GenBank/DDBJ whole genome shotgun (WGS) entry which is preliminary data.</text>
</comment>
<sequence>MADFRTNLANFLSAKQGDLTQQQFARKIGVHQSSLNRLLLGEQNVMIDTLQRICKRLKCTAGELLDD</sequence>
<gene>
    <name evidence="2" type="ORF">CW354_14235</name>
</gene>
<dbReference type="Gene3D" id="1.10.260.40">
    <property type="entry name" value="lambda repressor-like DNA-binding domains"/>
    <property type="match status" value="1"/>
</dbReference>
<feature type="domain" description="HTH cro/C1-type" evidence="1">
    <location>
        <begin position="19"/>
        <end position="64"/>
    </location>
</feature>
<dbReference type="CDD" id="cd00093">
    <property type="entry name" value="HTH_XRE"/>
    <property type="match status" value="1"/>
</dbReference>
<dbReference type="OrthoDB" id="9815697at2"/>
<evidence type="ECO:0000313" key="2">
    <source>
        <dbReference type="EMBL" id="PQA87194.1"/>
    </source>
</evidence>
<dbReference type="InterPro" id="IPR001387">
    <property type="entry name" value="Cro/C1-type_HTH"/>
</dbReference>
<dbReference type="GO" id="GO:0003677">
    <property type="term" value="F:DNA binding"/>
    <property type="evidence" value="ECO:0007669"/>
    <property type="project" value="InterPro"/>
</dbReference>
<dbReference type="AlphaFoldDB" id="A0A2S7K3V2"/>
<dbReference type="PROSITE" id="PS50943">
    <property type="entry name" value="HTH_CROC1"/>
    <property type="match status" value="1"/>
</dbReference>
<dbReference type="RefSeq" id="WP_104830752.1">
    <property type="nucleotide sequence ID" value="NZ_PJCH01000010.1"/>
</dbReference>
<dbReference type="SMART" id="SM00530">
    <property type="entry name" value="HTH_XRE"/>
    <property type="match status" value="1"/>
</dbReference>